<reference evidence="1 2" key="1">
    <citation type="submission" date="2017-09" db="EMBL/GenBank/DDBJ databases">
        <authorList>
            <person name="Varghese N."/>
            <person name="Submissions S."/>
        </authorList>
    </citation>
    <scope>NUCLEOTIDE SEQUENCE [LARGE SCALE GENOMIC DNA]</scope>
    <source>
        <strain evidence="1 2">OK806</strain>
    </source>
</reference>
<sequence length="89" mass="8732">MRLRAGRWHGFGCRSWSGLNFISNANGALINGGLEVFGTGVAAGSPAAYIHGGLSLFSGPGTTGAANKIVGVAPGALTAGSTEAVTGDQ</sequence>
<dbReference type="AlphaFoldDB" id="A0A7Z7N1W0"/>
<gene>
    <name evidence="1" type="ORF">SAMN05446927_2095</name>
</gene>
<dbReference type="EMBL" id="OCSU01000001">
    <property type="protein sequence ID" value="SOE61377.1"/>
    <property type="molecule type" value="Genomic_DNA"/>
</dbReference>
<organism evidence="1 2">
    <name type="scientific">Caballeronia arationis</name>
    <dbReference type="NCBI Taxonomy" id="1777142"/>
    <lineage>
        <taxon>Bacteria</taxon>
        <taxon>Pseudomonadati</taxon>
        <taxon>Pseudomonadota</taxon>
        <taxon>Betaproteobacteria</taxon>
        <taxon>Burkholderiales</taxon>
        <taxon>Burkholderiaceae</taxon>
        <taxon>Caballeronia</taxon>
    </lineage>
</organism>
<proteinExistence type="predicted"/>
<protein>
    <submittedName>
        <fullName evidence="1">Uncharacterized protein</fullName>
    </submittedName>
</protein>
<evidence type="ECO:0000313" key="2">
    <source>
        <dbReference type="Proteomes" id="UP000219522"/>
    </source>
</evidence>
<dbReference type="Proteomes" id="UP000219522">
    <property type="component" value="Unassembled WGS sequence"/>
</dbReference>
<dbReference type="OrthoDB" id="1632057at2"/>
<accession>A0A7Z7N1W0</accession>
<keyword evidence="2" id="KW-1185">Reference proteome</keyword>
<evidence type="ECO:0000313" key="1">
    <source>
        <dbReference type="EMBL" id="SOE61377.1"/>
    </source>
</evidence>
<comment type="caution">
    <text evidence="1">The sequence shown here is derived from an EMBL/GenBank/DDBJ whole genome shotgun (WGS) entry which is preliminary data.</text>
</comment>
<dbReference type="RefSeq" id="WP_062638526.1">
    <property type="nucleotide sequence ID" value="NZ_FCOG02000035.1"/>
</dbReference>
<name>A0A7Z7N1W0_9BURK</name>